<feature type="non-terminal residue" evidence="7">
    <location>
        <position position="107"/>
    </location>
</feature>
<name>A0ABM1F4Z2_PRICU</name>
<evidence type="ECO:0000256" key="4">
    <source>
        <dbReference type="ARBA" id="ARBA00023136"/>
    </source>
</evidence>
<evidence type="ECO:0000313" key="7">
    <source>
        <dbReference type="RefSeq" id="XP_014679513.1"/>
    </source>
</evidence>
<sequence length="107" mass="11836">MAPPYFYYGFLLPLCVILACNVVVLVLVVKAFTCDRKMALRSNQSRRVVVVRQLVALAALVAVMGLTWLFGLLAAAGWLAGHYLFCIFNSLQGFIIYFFAVLKSKAA</sequence>
<dbReference type="Gene3D" id="1.20.1070.10">
    <property type="entry name" value="Rhodopsin 7-helix transmembrane proteins"/>
    <property type="match status" value="1"/>
</dbReference>
<dbReference type="RefSeq" id="XP_014679513.1">
    <property type="nucleotide sequence ID" value="XM_014824027.1"/>
</dbReference>
<dbReference type="PANTHER" id="PTHR47767">
    <property type="entry name" value="ADHESION G PROTEIN-COUPLED RECEPTOR G7"/>
    <property type="match status" value="1"/>
</dbReference>
<keyword evidence="6" id="KW-1185">Reference proteome</keyword>
<keyword evidence="3 5" id="KW-1133">Transmembrane helix</keyword>
<proteinExistence type="predicted"/>
<dbReference type="InterPro" id="IPR000832">
    <property type="entry name" value="GPCR_2_secretin-like"/>
</dbReference>
<evidence type="ECO:0000256" key="3">
    <source>
        <dbReference type="ARBA" id="ARBA00022989"/>
    </source>
</evidence>
<feature type="transmembrane region" description="Helical" evidence="5">
    <location>
        <begin position="82"/>
        <end position="102"/>
    </location>
</feature>
<feature type="transmembrane region" description="Helical" evidence="5">
    <location>
        <begin position="54"/>
        <end position="76"/>
    </location>
</feature>
<evidence type="ECO:0000256" key="5">
    <source>
        <dbReference type="SAM" id="Phobius"/>
    </source>
</evidence>
<evidence type="ECO:0000313" key="6">
    <source>
        <dbReference type="Proteomes" id="UP000695022"/>
    </source>
</evidence>
<keyword evidence="4 5" id="KW-0472">Membrane</keyword>
<organism evidence="6 7">
    <name type="scientific">Priapulus caudatus</name>
    <name type="common">Priapulid worm</name>
    <dbReference type="NCBI Taxonomy" id="37621"/>
    <lineage>
        <taxon>Eukaryota</taxon>
        <taxon>Metazoa</taxon>
        <taxon>Ecdysozoa</taxon>
        <taxon>Scalidophora</taxon>
        <taxon>Priapulida</taxon>
        <taxon>Priapulimorpha</taxon>
        <taxon>Priapulimorphida</taxon>
        <taxon>Priapulidae</taxon>
        <taxon>Priapulus</taxon>
    </lineage>
</organism>
<dbReference type="GeneID" id="106819385"/>
<dbReference type="InterPro" id="IPR053066">
    <property type="entry name" value="ADGR_G7"/>
</dbReference>
<keyword evidence="2 5" id="KW-0812">Transmembrane</keyword>
<protein>
    <submittedName>
        <fullName evidence="7">Adhesion G-protein coupled receptor G7-like</fullName>
    </submittedName>
</protein>
<reference evidence="7" key="1">
    <citation type="submission" date="2025-08" db="UniProtKB">
        <authorList>
            <consortium name="RefSeq"/>
        </authorList>
    </citation>
    <scope>IDENTIFICATION</scope>
</reference>
<evidence type="ECO:0000256" key="1">
    <source>
        <dbReference type="ARBA" id="ARBA00004141"/>
    </source>
</evidence>
<comment type="subcellular location">
    <subcellularLocation>
        <location evidence="1">Membrane</location>
        <topology evidence="1">Multi-pass membrane protein</topology>
    </subcellularLocation>
</comment>
<gene>
    <name evidence="7" type="primary">LOC106819385</name>
</gene>
<dbReference type="Proteomes" id="UP000695022">
    <property type="component" value="Unplaced"/>
</dbReference>
<evidence type="ECO:0000256" key="2">
    <source>
        <dbReference type="ARBA" id="ARBA00022692"/>
    </source>
</evidence>
<feature type="transmembrane region" description="Helical" evidence="5">
    <location>
        <begin position="6"/>
        <end position="33"/>
    </location>
</feature>
<dbReference type="Pfam" id="PF00002">
    <property type="entry name" value="7tm_2"/>
    <property type="match status" value="1"/>
</dbReference>
<accession>A0ABM1F4Z2</accession>